<dbReference type="HOGENOM" id="CLU_066670_0_0_1"/>
<sequence length="356" mass="40206">MSLTISAETPPAQLFNLKTEDSLRLLWRELTGSAPKTLYEFFPRKVATAFFKSFDEAFPSLKESSVAEQLEQRPATFVITGGRRDSYRDVLEWALSCCNGGKIRNFQFIALHQFYNYSMAYLAARHLGIDFLETQLMQRLVNIAGRQVHLEDVELIFSMIEGPHELKDMVCQSIGTAIWERRLHHRGFYDKLRRTEGFEEFEQGLSEVIEGLKAAKKSSPEHMAIIAEKKEQAKRMKWRLEEQEKRQTARDVANKYKVKPSAVTVRGTQGYTISTEGRVANRSNNACQRRVAVPHTNREITSESFRAPLPDFGSAAPGPTPKSTSKSQSSKKTKSKETVSMQANSDQANSSTAAPS</sequence>
<dbReference type="EMBL" id="KE721068">
    <property type="protein sequence ID" value="ERF72662.1"/>
    <property type="molecule type" value="Genomic_DNA"/>
</dbReference>
<dbReference type="GeneID" id="19240664"/>
<feature type="compositionally biased region" description="Polar residues" evidence="1">
    <location>
        <begin position="338"/>
        <end position="356"/>
    </location>
</feature>
<dbReference type="OrthoDB" id="4115494at2759"/>
<proteinExistence type="predicted"/>
<reference evidence="3" key="1">
    <citation type="journal article" date="2014" name="BMC Genomics">
        <title>Genome characteristics reveal the impact of lichenization on lichen-forming fungus Endocarpon pusillum Hedwig (Verrucariales, Ascomycota).</title>
        <authorList>
            <person name="Wang Y.-Y."/>
            <person name="Liu B."/>
            <person name="Zhang X.-Y."/>
            <person name="Zhou Q.-M."/>
            <person name="Zhang T."/>
            <person name="Li H."/>
            <person name="Yu Y.-F."/>
            <person name="Zhang X.-L."/>
            <person name="Hao X.-Y."/>
            <person name="Wang M."/>
            <person name="Wang L."/>
            <person name="Wei J.-C."/>
        </authorList>
    </citation>
    <scope>NUCLEOTIDE SEQUENCE [LARGE SCALE GENOMIC DNA]</scope>
    <source>
        <strain evidence="3">Z07020 / HMAS-L-300199</strain>
    </source>
</reference>
<dbReference type="AlphaFoldDB" id="U1G5R3"/>
<keyword evidence="3" id="KW-1185">Reference proteome</keyword>
<protein>
    <submittedName>
        <fullName evidence="2">Uncharacterized protein</fullName>
    </submittedName>
</protein>
<evidence type="ECO:0000313" key="2">
    <source>
        <dbReference type="EMBL" id="ERF72662.1"/>
    </source>
</evidence>
<dbReference type="RefSeq" id="XP_007801739.1">
    <property type="nucleotide sequence ID" value="XM_007803548.1"/>
</dbReference>
<dbReference type="Proteomes" id="UP000019373">
    <property type="component" value="Unassembled WGS sequence"/>
</dbReference>
<name>U1G5R3_ENDPU</name>
<evidence type="ECO:0000256" key="1">
    <source>
        <dbReference type="SAM" id="MobiDB-lite"/>
    </source>
</evidence>
<organism evidence="2 3">
    <name type="scientific">Endocarpon pusillum (strain Z07020 / HMAS-L-300199)</name>
    <name type="common">Lichen-forming fungus</name>
    <dbReference type="NCBI Taxonomy" id="1263415"/>
    <lineage>
        <taxon>Eukaryota</taxon>
        <taxon>Fungi</taxon>
        <taxon>Dikarya</taxon>
        <taxon>Ascomycota</taxon>
        <taxon>Pezizomycotina</taxon>
        <taxon>Eurotiomycetes</taxon>
        <taxon>Chaetothyriomycetidae</taxon>
        <taxon>Verrucariales</taxon>
        <taxon>Verrucariaceae</taxon>
        <taxon>Endocarpon</taxon>
    </lineage>
</organism>
<evidence type="ECO:0000313" key="3">
    <source>
        <dbReference type="Proteomes" id="UP000019373"/>
    </source>
</evidence>
<feature type="region of interest" description="Disordered" evidence="1">
    <location>
        <begin position="292"/>
        <end position="356"/>
    </location>
</feature>
<dbReference type="eggNOG" id="ENOG502RQVS">
    <property type="taxonomic scope" value="Eukaryota"/>
</dbReference>
<accession>U1G5R3</accession>
<gene>
    <name evidence="2" type="ORF">EPUS_05716</name>
</gene>